<dbReference type="CDD" id="cd16415">
    <property type="entry name" value="HAD_dREG-2_like"/>
    <property type="match status" value="1"/>
</dbReference>
<keyword evidence="1" id="KW-0378">Hydrolase</keyword>
<dbReference type="Gene3D" id="1.10.150.720">
    <property type="entry name" value="Haloacid dehalogenase-like hydrolase"/>
    <property type="match status" value="1"/>
</dbReference>
<evidence type="ECO:0000313" key="1">
    <source>
        <dbReference type="EMBL" id="QFS48426.1"/>
    </source>
</evidence>
<dbReference type="Proteomes" id="UP000326678">
    <property type="component" value="Chromosome Gxm1"/>
</dbReference>
<dbReference type="Gene3D" id="3.40.50.1000">
    <property type="entry name" value="HAD superfamily/HAD-like"/>
    <property type="match status" value="1"/>
</dbReference>
<gene>
    <name evidence="1" type="ORF">GXM_05920</name>
</gene>
<dbReference type="PANTHER" id="PTHR46191:SF2">
    <property type="entry name" value="HALOACID DEHALOGENASE-LIKE HYDROLASE DOMAIN-CONTAINING PROTEIN 3"/>
    <property type="match status" value="1"/>
</dbReference>
<dbReference type="PANTHER" id="PTHR46191">
    <property type="match status" value="1"/>
</dbReference>
<sequence length="242" mass="26924">MSFVICDSSPVPNPQSPVPTPQFNQTLMEQPKVIFLDAVGTLFDVKGSVGEVYSQIAQEFGVTVSAETLNTAFIKSFKAAPPPMFPDAELQDIPQREFDWWRIIALNTFESAGVLKEFSDFSAFFSELYIHFGTGEPWFVYPDVLPALINWRRLGVTLGVLSNFDSRIYSVLQSLGLREFFTSITISTQVRAAKPDPQIFAIALDKHKCSPEGAWHIGDSIVEDYHGAKAAGLRGVWINRGK</sequence>
<dbReference type="InterPro" id="IPR051828">
    <property type="entry name" value="HAD-like_hydrolase_domain"/>
</dbReference>
<dbReference type="SFLD" id="SFLDG01129">
    <property type="entry name" value="C1.5:_HAD__Beta-PGM__Phosphata"/>
    <property type="match status" value="1"/>
</dbReference>
<organism evidence="1 2">
    <name type="scientific">Nostoc sphaeroides CCNUC1</name>
    <dbReference type="NCBI Taxonomy" id="2653204"/>
    <lineage>
        <taxon>Bacteria</taxon>
        <taxon>Bacillati</taxon>
        <taxon>Cyanobacteriota</taxon>
        <taxon>Cyanophyceae</taxon>
        <taxon>Nostocales</taxon>
        <taxon>Nostocaceae</taxon>
        <taxon>Nostoc</taxon>
    </lineage>
</organism>
<reference evidence="1 2" key="1">
    <citation type="submission" date="2019-10" db="EMBL/GenBank/DDBJ databases">
        <title>Genomic and transcriptomic insights into the perfect genentic adaptation of a filamentous nitrogen-fixing cyanobacterium to rice fields.</title>
        <authorList>
            <person name="Chen Z."/>
        </authorList>
    </citation>
    <scope>NUCLEOTIDE SEQUENCE [LARGE SCALE GENOMIC DNA]</scope>
    <source>
        <strain evidence="1">CCNUC1</strain>
    </source>
</reference>
<dbReference type="NCBIfam" id="TIGR01549">
    <property type="entry name" value="HAD-SF-IA-v1"/>
    <property type="match status" value="1"/>
</dbReference>
<dbReference type="PRINTS" id="PR00413">
    <property type="entry name" value="HADHALOGNASE"/>
</dbReference>
<dbReference type="AlphaFoldDB" id="A0A5P8W8B1"/>
<dbReference type="InterPro" id="IPR011949">
    <property type="entry name" value="HAD-SF_hydro_IA_REG-2-like"/>
</dbReference>
<dbReference type="SUPFAM" id="SSF56784">
    <property type="entry name" value="HAD-like"/>
    <property type="match status" value="1"/>
</dbReference>
<protein>
    <submittedName>
        <fullName evidence="1">Putative hydrolase of the HAD superfamily</fullName>
    </submittedName>
</protein>
<evidence type="ECO:0000313" key="2">
    <source>
        <dbReference type="Proteomes" id="UP000326678"/>
    </source>
</evidence>
<accession>A0A5P8W8B1</accession>
<proteinExistence type="predicted"/>
<dbReference type="InterPro" id="IPR036412">
    <property type="entry name" value="HAD-like_sf"/>
</dbReference>
<dbReference type="InterPro" id="IPR023214">
    <property type="entry name" value="HAD_sf"/>
</dbReference>
<dbReference type="SFLD" id="SFLDS00003">
    <property type="entry name" value="Haloacid_Dehalogenase"/>
    <property type="match status" value="1"/>
</dbReference>
<keyword evidence="2" id="KW-1185">Reference proteome</keyword>
<dbReference type="InterPro" id="IPR044924">
    <property type="entry name" value="HAD-SF_hydro_IA_REG-2-like_cap"/>
</dbReference>
<dbReference type="Pfam" id="PF00702">
    <property type="entry name" value="Hydrolase"/>
    <property type="match status" value="1"/>
</dbReference>
<dbReference type="KEGG" id="nsh:GXM_05920"/>
<dbReference type="GO" id="GO:0016787">
    <property type="term" value="F:hydrolase activity"/>
    <property type="evidence" value="ECO:0007669"/>
    <property type="project" value="UniProtKB-KW"/>
</dbReference>
<name>A0A5P8W8B1_9NOSO</name>
<dbReference type="NCBIfam" id="TIGR02252">
    <property type="entry name" value="DREG-2"/>
    <property type="match status" value="1"/>
</dbReference>
<dbReference type="EMBL" id="CP045226">
    <property type="protein sequence ID" value="QFS48426.1"/>
    <property type="molecule type" value="Genomic_DNA"/>
</dbReference>
<dbReference type="InterPro" id="IPR006439">
    <property type="entry name" value="HAD-SF_hydro_IA"/>
</dbReference>